<dbReference type="EMBL" id="JABCUI010000002">
    <property type="protein sequence ID" value="NMW87358.1"/>
    <property type="molecule type" value="Genomic_DNA"/>
</dbReference>
<evidence type="ECO:0000313" key="4">
    <source>
        <dbReference type="Proteomes" id="UP000553981"/>
    </source>
</evidence>
<dbReference type="Proteomes" id="UP000553981">
    <property type="component" value="Unassembled WGS sequence"/>
</dbReference>
<evidence type="ECO:0000313" key="3">
    <source>
        <dbReference type="EMBL" id="NMW87358.1"/>
    </source>
</evidence>
<dbReference type="GO" id="GO:0004853">
    <property type="term" value="F:uroporphyrinogen decarboxylase activity"/>
    <property type="evidence" value="ECO:0007669"/>
    <property type="project" value="InterPro"/>
</dbReference>
<dbReference type="PANTHER" id="PTHR21091">
    <property type="entry name" value="METHYLTETRAHYDROFOLATE:HOMOCYSTEINE METHYLTRANSFERASE RELATED"/>
    <property type="match status" value="1"/>
</dbReference>
<dbReference type="InterPro" id="IPR038071">
    <property type="entry name" value="UROD/MetE-like_sf"/>
</dbReference>
<dbReference type="Gene3D" id="3.20.20.210">
    <property type="match status" value="1"/>
</dbReference>
<dbReference type="PANTHER" id="PTHR21091:SF169">
    <property type="entry name" value="UROPORPHYRINOGEN DECARBOXYLASE"/>
    <property type="match status" value="1"/>
</dbReference>
<dbReference type="GO" id="GO:0005829">
    <property type="term" value="C:cytosol"/>
    <property type="evidence" value="ECO:0007669"/>
    <property type="project" value="TreeGrafter"/>
</dbReference>
<dbReference type="InterPro" id="IPR000257">
    <property type="entry name" value="Uroporphyrinogen_deCOase"/>
</dbReference>
<reference evidence="3 4" key="1">
    <citation type="submission" date="2020-04" db="EMBL/GenBank/DDBJ databases">
        <title>Antimicrobial susceptibility and clonality of vaginal-derived multi-drug resistant Mobiluncus isolates in China.</title>
        <authorList>
            <person name="Zhang X."/>
        </authorList>
    </citation>
    <scope>NUCLEOTIDE SEQUENCE [LARGE SCALE GENOMIC DNA]</scope>
    <source>
        <strain evidence="3 4">19</strain>
    </source>
</reference>
<evidence type="ECO:0000259" key="2">
    <source>
        <dbReference type="Pfam" id="PF01208"/>
    </source>
</evidence>
<gene>
    <name evidence="3" type="ORF">HHJ67_06270</name>
</gene>
<protein>
    <submittedName>
        <fullName evidence="3">Uroporphyrinogen decarboxylase</fullName>
    </submittedName>
</protein>
<feature type="domain" description="Uroporphyrinogen decarboxylase (URO-D)" evidence="2">
    <location>
        <begin position="24"/>
        <end position="357"/>
    </location>
</feature>
<organism evidence="3 4">
    <name type="scientific">Mobiluncus curtisii</name>
    <dbReference type="NCBI Taxonomy" id="2051"/>
    <lineage>
        <taxon>Bacteria</taxon>
        <taxon>Bacillati</taxon>
        <taxon>Actinomycetota</taxon>
        <taxon>Actinomycetes</taxon>
        <taxon>Actinomycetales</taxon>
        <taxon>Actinomycetaceae</taxon>
        <taxon>Mobiluncus</taxon>
    </lineage>
</organism>
<evidence type="ECO:0000256" key="1">
    <source>
        <dbReference type="SAM" id="MobiDB-lite"/>
    </source>
</evidence>
<feature type="compositionally biased region" description="Polar residues" evidence="1">
    <location>
        <begin position="8"/>
        <end position="25"/>
    </location>
</feature>
<feature type="region of interest" description="Disordered" evidence="1">
    <location>
        <begin position="1"/>
        <end position="34"/>
    </location>
</feature>
<sequence>MESDQEHLVNTTDTSPHPATRTDSPIRQAYRGKRPDSTPVWFLGQSVLQHPDNWQDLSVREQMDYCLRPEVGVKTALDPVRQFGVDAALCNSDVLFPLRLVGYDLVRKIDPHGEPMRPLRSTADVDRIMTLPKPDWSRVETLSRAQRSELAPEKVLIAIAGAPFVLSSLLVEGSVSVPQNLQTRIFMQSQPRNWERLMSWCSSLVRHFLMAQVRGGAEVIQMVDPWVRTLTEGEYACLAESYAREIYNEFDEGIIRISCSLGAEHLLSSISPYVNVLGVGDELTLAEAAQIVPGMVLQGNLDPDLILLGGSDAQAAARQVLESGLSAPAHVFNVAGRLDPDSDPDEVRRLVDFIHDYRFYHFTSFPTDSPAA</sequence>
<accession>A0A7Y0YC83</accession>
<dbReference type="GO" id="GO:0006783">
    <property type="term" value="P:heme biosynthetic process"/>
    <property type="evidence" value="ECO:0007669"/>
    <property type="project" value="TreeGrafter"/>
</dbReference>
<proteinExistence type="predicted"/>
<name>A0A7Y0YC83_9ACTO</name>
<dbReference type="Pfam" id="PF01208">
    <property type="entry name" value="URO-D"/>
    <property type="match status" value="1"/>
</dbReference>
<comment type="caution">
    <text evidence="3">The sequence shown here is derived from an EMBL/GenBank/DDBJ whole genome shotgun (WGS) entry which is preliminary data.</text>
</comment>
<dbReference type="RefSeq" id="WP_169761498.1">
    <property type="nucleotide sequence ID" value="NZ_JABCUI010000002.1"/>
</dbReference>
<dbReference type="AlphaFoldDB" id="A0A7Y0YC83"/>
<dbReference type="SUPFAM" id="SSF51726">
    <property type="entry name" value="UROD/MetE-like"/>
    <property type="match status" value="1"/>
</dbReference>